<evidence type="ECO:0000313" key="13">
    <source>
        <dbReference type="Proteomes" id="UP000283474"/>
    </source>
</evidence>
<keyword evidence="7 10" id="KW-1133">Transmembrane helix</keyword>
<evidence type="ECO:0000256" key="3">
    <source>
        <dbReference type="ARBA" id="ARBA00022475"/>
    </source>
</evidence>
<protein>
    <recommendedName>
        <fullName evidence="10">Sec-independent protein translocase protein TatA</fullName>
    </recommendedName>
</protein>
<dbReference type="InterPro" id="IPR006312">
    <property type="entry name" value="TatA/E"/>
</dbReference>
<keyword evidence="9 10" id="KW-0472">Membrane</keyword>
<dbReference type="GO" id="GO:0033281">
    <property type="term" value="C:TAT protein transport complex"/>
    <property type="evidence" value="ECO:0007669"/>
    <property type="project" value="UniProtKB-UniRule"/>
</dbReference>
<dbReference type="Proteomes" id="UP000283474">
    <property type="component" value="Chromosome"/>
</dbReference>
<dbReference type="NCBIfam" id="TIGR01411">
    <property type="entry name" value="tatAE"/>
    <property type="match status" value="1"/>
</dbReference>
<feature type="region of interest" description="Disordered" evidence="11">
    <location>
        <begin position="43"/>
        <end position="79"/>
    </location>
</feature>
<keyword evidence="6 10" id="KW-0653">Protein transport</keyword>
<dbReference type="KEGG" id="pus:CKA81_13715"/>
<reference evidence="12 13" key="1">
    <citation type="submission" date="2017-08" db="EMBL/GenBank/DDBJ databases">
        <authorList>
            <person name="Park S.-J."/>
            <person name="Kim H."/>
        </authorList>
    </citation>
    <scope>NUCLEOTIDE SEQUENCE [LARGE SCALE GENOMIC DNA]</scope>
    <source>
        <strain evidence="13">ye3</strain>
    </source>
</reference>
<dbReference type="PANTHER" id="PTHR42982">
    <property type="entry name" value="SEC-INDEPENDENT PROTEIN TRANSLOCASE PROTEIN TATA"/>
    <property type="match status" value="1"/>
</dbReference>
<feature type="compositionally biased region" description="Basic and acidic residues" evidence="11">
    <location>
        <begin position="43"/>
        <end position="52"/>
    </location>
</feature>
<evidence type="ECO:0000256" key="1">
    <source>
        <dbReference type="ARBA" id="ARBA00004162"/>
    </source>
</evidence>
<comment type="similarity">
    <text evidence="10">Belongs to the TatA/E family.</text>
</comment>
<dbReference type="Pfam" id="PF02416">
    <property type="entry name" value="TatA_B_E"/>
    <property type="match status" value="1"/>
</dbReference>
<keyword evidence="4" id="KW-0997">Cell inner membrane</keyword>
<keyword evidence="2 10" id="KW-0813">Transport</keyword>
<evidence type="ECO:0000256" key="4">
    <source>
        <dbReference type="ARBA" id="ARBA00022519"/>
    </source>
</evidence>
<comment type="function">
    <text evidence="10">Part of the twin-arginine translocation (Tat) system that transports large folded proteins containing a characteristic twin-arginine motif in their signal peptide across membranes. TatA could form the protein-conducting channel of the Tat system.</text>
</comment>
<evidence type="ECO:0000256" key="6">
    <source>
        <dbReference type="ARBA" id="ARBA00022927"/>
    </source>
</evidence>
<name>A0A410GES4_9BURK</name>
<evidence type="ECO:0000256" key="7">
    <source>
        <dbReference type="ARBA" id="ARBA00022989"/>
    </source>
</evidence>
<dbReference type="AlphaFoldDB" id="A0A410GES4"/>
<evidence type="ECO:0000256" key="11">
    <source>
        <dbReference type="SAM" id="MobiDB-lite"/>
    </source>
</evidence>
<sequence length="79" mass="8720">MGSFSIWHWLIVLVIVALVFGTKKLRNMGEDLGGAVKGFKKGMKDANEDKTPEAVTTERVQSDNDTIDVQAKEKTDVNP</sequence>
<dbReference type="RefSeq" id="WP_128355782.1">
    <property type="nucleotide sequence ID" value="NZ_CP022987.1"/>
</dbReference>
<dbReference type="NCBIfam" id="NF002813">
    <property type="entry name" value="PRK02958.1"/>
    <property type="match status" value="1"/>
</dbReference>
<feature type="transmembrane region" description="Helical" evidence="10">
    <location>
        <begin position="6"/>
        <end position="22"/>
    </location>
</feature>
<dbReference type="Gene3D" id="1.20.5.3310">
    <property type="match status" value="1"/>
</dbReference>
<keyword evidence="5 10" id="KW-0812">Transmembrane</keyword>
<comment type="subunit">
    <text evidence="10">The Tat system comprises two distinct complexes: a TatABC complex, containing multiple copies of TatA, TatB and TatC subunits, and a separate TatA complex, containing only TatA subunits. Substrates initially bind to the TatABC complex, which probably triggers association of the separate TatA complex to form the active translocon.</text>
</comment>
<dbReference type="GO" id="GO:0008320">
    <property type="term" value="F:protein transmembrane transporter activity"/>
    <property type="evidence" value="ECO:0007669"/>
    <property type="project" value="UniProtKB-UniRule"/>
</dbReference>
<keyword evidence="13" id="KW-1185">Reference proteome</keyword>
<keyword evidence="3 10" id="KW-1003">Cell membrane</keyword>
<feature type="compositionally biased region" description="Basic and acidic residues" evidence="11">
    <location>
        <begin position="70"/>
        <end position="79"/>
    </location>
</feature>
<evidence type="ECO:0000256" key="9">
    <source>
        <dbReference type="ARBA" id="ARBA00023136"/>
    </source>
</evidence>
<evidence type="ECO:0000256" key="8">
    <source>
        <dbReference type="ARBA" id="ARBA00023010"/>
    </source>
</evidence>
<evidence type="ECO:0000256" key="2">
    <source>
        <dbReference type="ARBA" id="ARBA00022448"/>
    </source>
</evidence>
<keyword evidence="8 10" id="KW-0811">Translocation</keyword>
<evidence type="ECO:0000256" key="10">
    <source>
        <dbReference type="HAMAP-Rule" id="MF_00236"/>
    </source>
</evidence>
<proteinExistence type="inferred from homology"/>
<organism evidence="12 13">
    <name type="scientific">Pollutimonas thiosulfatoxidans</name>
    <dbReference type="NCBI Taxonomy" id="2028345"/>
    <lineage>
        <taxon>Bacteria</taxon>
        <taxon>Pseudomonadati</taxon>
        <taxon>Pseudomonadota</taxon>
        <taxon>Betaproteobacteria</taxon>
        <taxon>Burkholderiales</taxon>
        <taxon>Alcaligenaceae</taxon>
        <taxon>Pollutimonas</taxon>
    </lineage>
</organism>
<dbReference type="HAMAP" id="MF_00236">
    <property type="entry name" value="TatA_E"/>
    <property type="match status" value="1"/>
</dbReference>
<dbReference type="OrthoDB" id="7066617at2"/>
<dbReference type="GO" id="GO:0043953">
    <property type="term" value="P:protein transport by the Tat complex"/>
    <property type="evidence" value="ECO:0007669"/>
    <property type="project" value="UniProtKB-UniRule"/>
</dbReference>
<dbReference type="EMBL" id="CP022987">
    <property type="protein sequence ID" value="QAA94788.1"/>
    <property type="molecule type" value="Genomic_DNA"/>
</dbReference>
<dbReference type="PANTHER" id="PTHR42982:SF1">
    <property type="entry name" value="SEC-INDEPENDENT PROTEIN TRANSLOCASE PROTEIN TATA"/>
    <property type="match status" value="1"/>
</dbReference>
<gene>
    <name evidence="10" type="primary">tatA</name>
    <name evidence="12" type="ORF">CKA81_13715</name>
</gene>
<evidence type="ECO:0000256" key="5">
    <source>
        <dbReference type="ARBA" id="ARBA00022692"/>
    </source>
</evidence>
<evidence type="ECO:0000313" key="12">
    <source>
        <dbReference type="EMBL" id="QAA94788.1"/>
    </source>
</evidence>
<dbReference type="InterPro" id="IPR003369">
    <property type="entry name" value="TatA/B/E"/>
</dbReference>
<accession>A0A410GES4</accession>
<comment type="subcellular location">
    <subcellularLocation>
        <location evidence="1 10">Cell membrane</location>
        <topology evidence="1 10">Single-pass membrane protein</topology>
    </subcellularLocation>
</comment>